<protein>
    <recommendedName>
        <fullName evidence="6">Metalloendopeptidase</fullName>
        <ecNumber evidence="6">3.4.24.-</ecNumber>
    </recommendedName>
</protein>
<dbReference type="PROSITE" id="PS01186">
    <property type="entry name" value="EGF_2"/>
    <property type="match status" value="3"/>
</dbReference>
<keyword evidence="4 5" id="KW-1015">Disulfide bond</keyword>
<dbReference type="PROSITE" id="PS51864">
    <property type="entry name" value="ASTACIN"/>
    <property type="match status" value="6"/>
</dbReference>
<keyword evidence="1 5" id="KW-0479">Metal-binding</keyword>
<dbReference type="SUPFAM" id="SSF55486">
    <property type="entry name" value="Metalloproteases ('zincins'), catalytic domain"/>
    <property type="match status" value="6"/>
</dbReference>
<keyword evidence="3 5" id="KW-0482">Metalloprotease</keyword>
<evidence type="ECO:0000256" key="1">
    <source>
        <dbReference type="ARBA" id="ARBA00022723"/>
    </source>
</evidence>
<dbReference type="CDD" id="cd04280">
    <property type="entry name" value="ZnMc_astacin_like"/>
    <property type="match status" value="3"/>
</dbReference>
<feature type="domain" description="Peptidase M12A" evidence="8">
    <location>
        <begin position="2088"/>
        <end position="2288"/>
    </location>
</feature>
<proteinExistence type="predicted"/>
<feature type="binding site" evidence="5">
    <location>
        <position position="1113"/>
    </location>
    <ligand>
        <name>Zn(2+)</name>
        <dbReference type="ChEBI" id="CHEBI:29105"/>
        <note>catalytic</note>
    </ligand>
</feature>
<feature type="binding site" evidence="5">
    <location>
        <position position="226"/>
    </location>
    <ligand>
        <name>Zn(2+)</name>
        <dbReference type="ChEBI" id="CHEBI:29105"/>
        <note>catalytic</note>
    </ligand>
</feature>
<evidence type="ECO:0000256" key="3">
    <source>
        <dbReference type="ARBA" id="ARBA00023049"/>
    </source>
</evidence>
<dbReference type="EC" id="3.4.24.-" evidence="6"/>
<feature type="active site" evidence="5">
    <location>
        <position position="1104"/>
    </location>
</feature>
<dbReference type="Gene3D" id="3.40.390.10">
    <property type="entry name" value="Collagenase (Catalytic Domain)"/>
    <property type="match status" value="6"/>
</dbReference>
<feature type="disulfide bond" evidence="5">
    <location>
        <begin position="621"/>
        <end position="776"/>
    </location>
</feature>
<feature type="active site" evidence="5">
    <location>
        <position position="675"/>
    </location>
</feature>
<keyword evidence="7" id="KW-1133">Transmembrane helix</keyword>
<name>A0AAF5DCW6_STRER</name>
<feature type="binding site" evidence="5">
    <location>
        <position position="1103"/>
    </location>
    <ligand>
        <name>Zn(2+)</name>
        <dbReference type="ChEBI" id="CHEBI:29105"/>
        <note>catalytic</note>
    </ligand>
</feature>
<feature type="disulfide bond" evidence="5">
    <location>
        <begin position="1050"/>
        <end position="1205"/>
    </location>
</feature>
<feature type="binding site" evidence="5">
    <location>
        <position position="1107"/>
    </location>
    <ligand>
        <name>Zn(2+)</name>
        <dbReference type="ChEBI" id="CHEBI:29105"/>
        <note>catalytic</note>
    </ligand>
</feature>
<dbReference type="InterPro" id="IPR034035">
    <property type="entry name" value="Astacin-like_dom"/>
</dbReference>
<feature type="binding site" evidence="5">
    <location>
        <position position="222"/>
    </location>
    <ligand>
        <name>Zn(2+)</name>
        <dbReference type="ChEBI" id="CHEBI:29105"/>
        <note>catalytic</note>
    </ligand>
</feature>
<evidence type="ECO:0000256" key="4">
    <source>
        <dbReference type="ARBA" id="ARBA00023157"/>
    </source>
</evidence>
<dbReference type="GO" id="GO:0006508">
    <property type="term" value="P:proteolysis"/>
    <property type="evidence" value="ECO:0007669"/>
    <property type="project" value="UniProtKB-KW"/>
</dbReference>
<feature type="domain" description="Peptidase M12A" evidence="8">
    <location>
        <begin position="1013"/>
        <end position="1206"/>
    </location>
</feature>
<sequence>NYTIRLGIYNSMIMTKRIKIIFIFIIFCTIVLSSLANKIEVPAEDKANFKITTFIQDLLRKVQNLFFGKSYNKNNTSSVEKPLENKNLFQGDILLTENQADTIVDKVAEEAAEKGIDISKISENDTDVRLKRKIDGSAKKWDFPIEYYIKEGDEDLIDKALKKIENKTCIRFKKIDSINFERPSLRFVEKDGCWSYIGRKNDFYYQDISIGERCNTIGTIQHETMHALGLEHEQSRADRDDYLKIIHENIQEGEEQNFLKLEINNSITYGVKYDYGSNMQYKVQAFGKNNKETMIPYNGVYNKTLGLNAGMSFLDGKALNIHYCSEVCKEKLKCYNGGYQNPNKCGTCKCVSGYDGKRCTKFLKRKSECGEQFYNVTEKNTFLIFKGKKNCLYHLKAPHGKRIKISIVRIVGIPFYPTRCLKTNSVEIKFFKDKTTSGAYFCGVTNDTVLITENDHGIIHYRSEENHNIIEIIFIFLIFFTIVLSSLANKIEVPAEDKANFKITTFIQDLLRKVQNLFFGKSYNKNNTSSVEKPLENKNLFQGDILLTENQADTIVDKVAEEAAEKGIDISKVSENDTDVRLKRKIDGLAEKWNFPIEYYVEEGYEDLIDEALKKIENKTCVRFKKKDSPSFGRPGLKFVQMDGCWSYVGKESEFYYQDISIGKKCNTIGTIQHETMHALGLEHEQARADRDDYIRIIHKNIMEGEEQNFLKLEINNSITYGVKYDYGSDMQYQAHSFGIDNKETMLPYNGIYNRTLGSDAGMSFLDGKAINFHYCSDRCETKIKCYNGGYQNPNKCGTCICVKGYNGKRCTKFLKRKRECGEQFYYVTSAKQSLFVSKKKNCLYHLKAPHGNKIKIFIRNAIGEPYYRTKCFKRNSIEVKFFKDKTVSGALICQITQNVLIISENDHSPANEVNVPVEDRANFGITKFIQNLLGKVQNFLFGNWNKNNDTSNKNNITSAEKPMENNDFFQGDILLTEKQADKIVDKVAVEAAEEGIDLYKVSENDTDVRLKRKILASRSNWQFPIKFYIANRNGAIIRKALKGIEKKTCVRFEETYFEPRGRPGLKFMNGVACYSFVGRIYNDKFQDVSIPAGCDTIGKVQHEVMHALGSEHEQCRTDRDDYITIFKGNVKHGMLVNYDKIPLNDSLTYGAKYEYGSNMHYRSRAFGINDLITMLPKNGAYNKTIGTLAGLTFLDAKLLNLHYCSKKCETKIKCYNGGYQNPNKCGTCKCVKGYSGSKCTEFPPYKKGCGEQIYFITQTNQTLTFNDKKNCLYHLKAPHGERIKINIDYMFGFFVNERFTCDKKDSVEVKFLKDKVLTGALICQGMSNLEIHTENDHAIIHLRSAEDFNKMNITFSLLIYFLIYKNTMKFNNCFLLLFINIINILSLNFTENNYTNDNLNFFPPCYICSIINGYLSNFTYEVLGTFSNLSTTNVTTSTVVMPVTSVTELSSSFITLTNILSTTSNNENILTTSFIPTTSISTDTTNITTLISIPITTNKLLNRTTSEMFITSSPITTISNSTISSLLTTTEKTIEEIIEAPIFSFKEISILLSNVEANITNIINIQNINTFITSFNTQIQNIFIDILSILKNNTMLKNTTFNIISTKNNCTKYLKIGSSKLLTKKNDNTLSMFKNCLINDSLIVYIDCNFCSTGGHNIECTTEEINFEDDFDISREKRAVLRDLTYRWNESIIYYKVQPNFNNKYYIQKALSDLTNNSCLQFQEINEDDNDTNKTGFYFYEGGVYKTNLGRNLDFGQFQNISLASKYSSYHQIYRWILYALGLDFEHNRPDRDNHVVVHTANISKEFLNFTKKKNESEVNTFGLGYDFKSVMSLNELEFQGYNGILTFERKNYNTTSNFVYNEKLTPNDKKLLNRHYCSWRCNPRIDCLYDGFQNWNNCSRCICPREYDGVYCQHPRVLGKEKCIFHDVNITTIKSDGFNTDLSYGCGFSITSPPGTVLAVQYIFRDDPQPNQAYGETGVAEIKFEKNKNEPGLIISNVKSNGSFYSEDHYIIILLQSTSNIRLRINFKPFNCLYNYTKVYLPAKILSLFIYLLQNVCIKDNKFNLDSTTKGIHFEDDFDISREKRAVLRDLKYRWNDSIIYYKIEANFNNKHFIKQALSNIMNNSCLQFEEISENDHDKKKSGFYFYEGGVYKTNLGRKLDFGQFQNISLASKYAPYRQIYRWILYALGLDFEHNRPDRNDYVVVHTANISKEFLNFTKKKNESEVNTFGLGYDFKSVMSLNELEFQGYNGILTFERKNYNTTSNFVYNEKLTPNDKILLNRHYCSWRCNPRIYCLNDGFQNWNNCSRCICSKEYVGVYCQHPKVLGKKKCIFNDVNMTTIKSDGFNTDLSYGCGFSITSPPGTILAVQYIFRDDPQPNQAYGETGVAEIKFEKNKAEPGLIISNVKKNGSFYSEDNYIIILLESKSNIRLRINFKPKRTKKNTINKVNHQKKNDNTLSVLVNCLEYLHLFWSVYPPAKILLLCIKLLLGTTEGIHFEDDFDISREKRAVLRNLKYRWNESIIYYKIEANFNNKHLIKQALSNIMNNSCLQFEEISENDHDTNKTGFNFYEGGVYKTNLGRKLDFGHFQNISLASKNASYRQIYRWILYALGLDFEHNRPDRNDYVVVHKKHILKKFSDYTVRKDNSEVKTYGLRYDFNSIMSLDEFDYQAYNDTITFERKHHGYTNEISNNEQLAPYDKILLNRYYCTWKCGQQFDCQNGGYQDSQRCDRCKCSDEYEGLYCQHPKVLGKQKCLFTDVNITNMKPDGFNSDLSFGCGFSITSPPGTVIAIEYIFRDDIQPNQAYGETGVAEIKFEKNKFEPGLIISNVNKKGSFYSEDNYVLVRFESKKSIRLRLNVKPIYIDDVKHELTKKIT</sequence>
<feature type="binding site" evidence="5">
    <location>
        <position position="678"/>
    </location>
    <ligand>
        <name>Zn(2+)</name>
        <dbReference type="ChEBI" id="CHEBI:29105"/>
        <note>catalytic</note>
    </ligand>
</feature>
<feature type="domain" description="Peptidase M12A" evidence="8">
    <location>
        <begin position="584"/>
        <end position="777"/>
    </location>
</feature>
<feature type="domain" description="Peptidase M12A" evidence="8">
    <location>
        <begin position="2510"/>
        <end position="2711"/>
    </location>
</feature>
<comment type="cofactor">
    <cofactor evidence="5 6">
        <name>Zn(2+)</name>
        <dbReference type="ChEBI" id="CHEBI:29105"/>
    </cofactor>
    <text evidence="5 6">Binds 1 zinc ion per subunit.</text>
</comment>
<keyword evidence="5 6" id="KW-0645">Protease</keyword>
<dbReference type="InterPro" id="IPR001506">
    <property type="entry name" value="Peptidase_M12A"/>
</dbReference>
<dbReference type="InterPro" id="IPR000742">
    <property type="entry name" value="EGF"/>
</dbReference>
<reference evidence="10" key="1">
    <citation type="submission" date="2024-02" db="UniProtKB">
        <authorList>
            <consortium name="WormBaseParasite"/>
        </authorList>
    </citation>
    <scope>IDENTIFICATION</scope>
</reference>
<dbReference type="GO" id="GO:0004222">
    <property type="term" value="F:metalloendopeptidase activity"/>
    <property type="evidence" value="ECO:0007669"/>
    <property type="project" value="UniProtKB-UniRule"/>
</dbReference>
<evidence type="ECO:0000313" key="10">
    <source>
        <dbReference type="WBParaSite" id="TCONS_00010580.p1"/>
    </source>
</evidence>
<feature type="binding site" evidence="5">
    <location>
        <position position="232"/>
    </location>
    <ligand>
        <name>Zn(2+)</name>
        <dbReference type="ChEBI" id="CHEBI:29105"/>
        <note>catalytic</note>
    </ligand>
</feature>
<feature type="binding site" evidence="5">
    <location>
        <position position="684"/>
    </location>
    <ligand>
        <name>Zn(2+)</name>
        <dbReference type="ChEBI" id="CHEBI:29105"/>
        <note>catalytic</note>
    </ligand>
</feature>
<comment type="caution">
    <text evidence="5">Lacks conserved residue(s) required for the propagation of feature annotation.</text>
</comment>
<dbReference type="Pfam" id="PF01400">
    <property type="entry name" value="Astacin"/>
    <property type="match status" value="6"/>
</dbReference>
<keyword evidence="9" id="KW-1185">Reference proteome</keyword>
<organism evidence="9 10">
    <name type="scientific">Strongyloides stercoralis</name>
    <name type="common">Threadworm</name>
    <dbReference type="NCBI Taxonomy" id="6248"/>
    <lineage>
        <taxon>Eukaryota</taxon>
        <taxon>Metazoa</taxon>
        <taxon>Ecdysozoa</taxon>
        <taxon>Nematoda</taxon>
        <taxon>Chromadorea</taxon>
        <taxon>Rhabditida</taxon>
        <taxon>Tylenchina</taxon>
        <taxon>Panagrolaimomorpha</taxon>
        <taxon>Strongyloidoidea</taxon>
        <taxon>Strongyloididae</taxon>
        <taxon>Strongyloides</taxon>
    </lineage>
</organism>
<evidence type="ECO:0000259" key="8">
    <source>
        <dbReference type="PROSITE" id="PS51864"/>
    </source>
</evidence>
<evidence type="ECO:0000256" key="2">
    <source>
        <dbReference type="ARBA" id="ARBA00022833"/>
    </source>
</evidence>
<keyword evidence="7" id="KW-0472">Membrane</keyword>
<dbReference type="InterPro" id="IPR024079">
    <property type="entry name" value="MetalloPept_cat_dom_sf"/>
</dbReference>
<dbReference type="WBParaSite" id="TCONS_00010580.p1">
    <property type="protein sequence ID" value="TCONS_00010580.p1"/>
    <property type="gene ID" value="XLOC_003874"/>
</dbReference>
<evidence type="ECO:0000313" key="9">
    <source>
        <dbReference type="Proteomes" id="UP000035681"/>
    </source>
</evidence>
<dbReference type="PANTHER" id="PTHR10127:SF802">
    <property type="entry name" value="ZINC METALLOPROTEINASE NAS-10"/>
    <property type="match status" value="1"/>
</dbReference>
<dbReference type="GO" id="GO:0008270">
    <property type="term" value="F:zinc ion binding"/>
    <property type="evidence" value="ECO:0007669"/>
    <property type="project" value="UniProtKB-UniRule"/>
</dbReference>
<feature type="active site" evidence="5">
    <location>
        <position position="223"/>
    </location>
</feature>
<evidence type="ECO:0000256" key="7">
    <source>
        <dbReference type="SAM" id="Phobius"/>
    </source>
</evidence>
<keyword evidence="7" id="KW-0812">Transmembrane</keyword>
<dbReference type="PRINTS" id="PR00480">
    <property type="entry name" value="ASTACIN"/>
</dbReference>
<dbReference type="PANTHER" id="PTHR10127">
    <property type="entry name" value="DISCOIDIN, CUB, EGF, LAMININ , AND ZINC METALLOPROTEASE DOMAIN CONTAINING"/>
    <property type="match status" value="1"/>
</dbReference>
<feature type="binding site" evidence="5">
    <location>
        <position position="674"/>
    </location>
    <ligand>
        <name>Zn(2+)</name>
        <dbReference type="ChEBI" id="CHEBI:29105"/>
        <note>catalytic</note>
    </ligand>
</feature>
<feature type="disulfide bond" evidence="5">
    <location>
        <begin position="169"/>
        <end position="324"/>
    </location>
</feature>
<evidence type="ECO:0000256" key="5">
    <source>
        <dbReference type="PROSITE-ProRule" id="PRU01211"/>
    </source>
</evidence>
<keyword evidence="5 6" id="KW-0378">Hydrolase</keyword>
<dbReference type="Proteomes" id="UP000035681">
    <property type="component" value="Unplaced"/>
</dbReference>
<accession>A0AAF5DCW6</accession>
<feature type="transmembrane region" description="Helical" evidence="7">
    <location>
        <begin position="20"/>
        <end position="36"/>
    </location>
</feature>
<dbReference type="InterPro" id="IPR006026">
    <property type="entry name" value="Peptidase_Metallo"/>
</dbReference>
<feature type="domain" description="Peptidase M12A" evidence="8">
    <location>
        <begin position="132"/>
        <end position="325"/>
    </location>
</feature>
<feature type="domain" description="Peptidase M12A" evidence="8">
    <location>
        <begin position="1680"/>
        <end position="1880"/>
    </location>
</feature>
<evidence type="ECO:0000256" key="6">
    <source>
        <dbReference type="RuleBase" id="RU361183"/>
    </source>
</evidence>
<dbReference type="PROSITE" id="PS00022">
    <property type="entry name" value="EGF_1"/>
    <property type="match status" value="3"/>
</dbReference>
<dbReference type="SMART" id="SM00235">
    <property type="entry name" value="ZnMc"/>
    <property type="match status" value="5"/>
</dbReference>
<keyword evidence="2 5" id="KW-0862">Zinc</keyword>